<dbReference type="SUPFAM" id="SSF56935">
    <property type="entry name" value="Porins"/>
    <property type="match status" value="1"/>
</dbReference>
<dbReference type="AlphaFoldDB" id="A0AA42MU77"/>
<evidence type="ECO:0000313" key="22">
    <source>
        <dbReference type="Proteomes" id="UP001159915"/>
    </source>
</evidence>
<evidence type="ECO:0000256" key="14">
    <source>
        <dbReference type="PROSITE-ProRule" id="PRU01360"/>
    </source>
</evidence>
<dbReference type="RefSeq" id="WP_279670468.1">
    <property type="nucleotide sequence ID" value="NZ_JAOCBE010000001.1"/>
</dbReference>
<feature type="short sequence motif" description="TonB C-terminal box" evidence="15">
    <location>
        <begin position="717"/>
        <end position="734"/>
    </location>
</feature>
<evidence type="ECO:0000256" key="12">
    <source>
        <dbReference type="ARBA" id="ARBA00023170"/>
    </source>
</evidence>
<feature type="region of interest" description="Disordered" evidence="17">
    <location>
        <begin position="348"/>
        <end position="367"/>
    </location>
</feature>
<keyword evidence="3 14" id="KW-0813">Transport</keyword>
<protein>
    <submittedName>
        <fullName evidence="21">FepA family TonB-dependent siderophore receptor</fullName>
    </submittedName>
</protein>
<name>A0AA42MU77_ACIJO</name>
<dbReference type="NCBIfam" id="NF010051">
    <property type="entry name" value="PRK13528.1"/>
    <property type="match status" value="1"/>
</dbReference>
<accession>A0AA42MU77</accession>
<dbReference type="PANTHER" id="PTHR30069">
    <property type="entry name" value="TONB-DEPENDENT OUTER MEMBRANE RECEPTOR"/>
    <property type="match status" value="1"/>
</dbReference>
<dbReference type="GO" id="GO:0009279">
    <property type="term" value="C:cell outer membrane"/>
    <property type="evidence" value="ECO:0007669"/>
    <property type="project" value="UniProtKB-SubCell"/>
</dbReference>
<evidence type="ECO:0000256" key="9">
    <source>
        <dbReference type="ARBA" id="ARBA00023065"/>
    </source>
</evidence>
<evidence type="ECO:0000256" key="15">
    <source>
        <dbReference type="PROSITE-ProRule" id="PRU10144"/>
    </source>
</evidence>
<dbReference type="InterPro" id="IPR000531">
    <property type="entry name" value="Beta-barrel_TonB"/>
</dbReference>
<reference evidence="21" key="1">
    <citation type="submission" date="2022-09" db="EMBL/GenBank/DDBJ databases">
        <title>Intensive care unit water sources are persistently colonized with multi-drug resistant bacteria and are the site of extensive horizontal gene transfer of antibiotic resistance genes.</title>
        <authorList>
            <person name="Diorio-Toth L."/>
        </authorList>
    </citation>
    <scope>NUCLEOTIDE SEQUENCE</scope>
    <source>
        <strain evidence="21">GD03920</strain>
    </source>
</reference>
<evidence type="ECO:0000256" key="5">
    <source>
        <dbReference type="ARBA" id="ARBA00022496"/>
    </source>
</evidence>
<feature type="domain" description="TonB-dependent receptor-like beta-barrel" evidence="19">
    <location>
        <begin position="261"/>
        <end position="704"/>
    </location>
</feature>
<evidence type="ECO:0000256" key="8">
    <source>
        <dbReference type="ARBA" id="ARBA00023004"/>
    </source>
</evidence>
<keyword evidence="11 14" id="KW-0472">Membrane</keyword>
<evidence type="ECO:0000313" key="21">
    <source>
        <dbReference type="EMBL" id="MDH0969915.1"/>
    </source>
</evidence>
<dbReference type="InterPro" id="IPR036942">
    <property type="entry name" value="Beta-barrel_TonB_sf"/>
</dbReference>
<dbReference type="GO" id="GO:0044718">
    <property type="term" value="P:siderophore transmembrane transport"/>
    <property type="evidence" value="ECO:0007669"/>
    <property type="project" value="TreeGrafter"/>
</dbReference>
<dbReference type="InterPro" id="IPR012910">
    <property type="entry name" value="Plug_dom"/>
</dbReference>
<dbReference type="InterPro" id="IPR058134">
    <property type="entry name" value="PirA/FepA/PfeA"/>
</dbReference>
<keyword evidence="12 21" id="KW-0675">Receptor</keyword>
<feature type="signal peptide" evidence="18">
    <location>
        <begin position="1"/>
        <end position="24"/>
    </location>
</feature>
<dbReference type="CDD" id="cd01347">
    <property type="entry name" value="ligand_gated_channel"/>
    <property type="match status" value="1"/>
</dbReference>
<dbReference type="GO" id="GO:0015344">
    <property type="term" value="F:siderophore uptake transmembrane transporter activity"/>
    <property type="evidence" value="ECO:0007669"/>
    <property type="project" value="TreeGrafter"/>
</dbReference>
<dbReference type="InterPro" id="IPR039426">
    <property type="entry name" value="TonB-dep_rcpt-like"/>
</dbReference>
<evidence type="ECO:0000256" key="2">
    <source>
        <dbReference type="ARBA" id="ARBA00009810"/>
    </source>
</evidence>
<evidence type="ECO:0000256" key="7">
    <source>
        <dbReference type="ARBA" id="ARBA00022729"/>
    </source>
</evidence>
<dbReference type="Pfam" id="PF07715">
    <property type="entry name" value="Plug"/>
    <property type="match status" value="1"/>
</dbReference>
<evidence type="ECO:0000256" key="11">
    <source>
        <dbReference type="ARBA" id="ARBA00023136"/>
    </source>
</evidence>
<evidence type="ECO:0000256" key="4">
    <source>
        <dbReference type="ARBA" id="ARBA00022452"/>
    </source>
</evidence>
<feature type="domain" description="TonB-dependent receptor plug" evidence="20">
    <location>
        <begin position="56"/>
        <end position="169"/>
    </location>
</feature>
<evidence type="ECO:0000256" key="18">
    <source>
        <dbReference type="SAM" id="SignalP"/>
    </source>
</evidence>
<sequence>MGKNLTRSTLALAVVGAMSSFAMANDVVETTKEKEATQLQTIVLTAEEQVKQSLGASIITDKDLEKLPVVNDISEYVRRMPGVNLTGNSATGQRGNNRQIDIRGMGPENTLILVDGKPVNSRNSVRYGWRGERDTRGDSNWVPADAIESIEVLRGPAAARYGSGAMGGVVNIKTKKVTNEVHGSVEVFTNQPENSKEGSSHRESFNLSGPIIKDVLSYRLYGNYNKTDADAADINPLTESGSRAAGREGVENKDISGRLAWQINDQQSLTLDTSFGRQGNEYTGDIQNSNADATNPDSSFSNIAYVNGLLGKETNTMYRDSYALTHEGKWAWGDTKLLAQFDKTKNKRIPESLAGGPEGSPNSFDKKTSVLDTTRFNAETNIPLDIFLPQALTVGAEWVEDKFSDASSTVQADASGLVQLPSDRTHMKSRIASAYIEDNFKVTDATDLVLGVRFDDHSKSGSNWSPSLNITQKLGDYFTLKGGIARAYKAPNMYQNAEGYLLFTRGNGCPDTTATASGSCYLVGNADLKPETSINKEVGIQFEKDIVNASLTWFRNDYKNKITSGEEVVGTTTVGSTTYHLLEWTNIPKALIQGLEGSVSLDFGNINWTNNFTYMMDSVNKTTGNPLSVVPNYTINSIFNYDITDQMDVNFVYTQYGRQKPRQFAETRNTTMNTKSVPSYGIAGINVGYKFTDQFSGRLGVSNLFDEQLVRNNDLNQTYNEPGRAYYASLKYAF</sequence>
<evidence type="ECO:0000256" key="3">
    <source>
        <dbReference type="ARBA" id="ARBA00022448"/>
    </source>
</evidence>
<evidence type="ECO:0000256" key="17">
    <source>
        <dbReference type="SAM" id="MobiDB-lite"/>
    </source>
</evidence>
<dbReference type="PROSITE" id="PS01156">
    <property type="entry name" value="TONB_DEPENDENT_REC_2"/>
    <property type="match status" value="1"/>
</dbReference>
<keyword evidence="8" id="KW-0408">Iron</keyword>
<keyword evidence="10 16" id="KW-0798">TonB box</keyword>
<dbReference type="InterPro" id="IPR010105">
    <property type="entry name" value="TonB_sidphr_rcpt"/>
</dbReference>
<comment type="subcellular location">
    <subcellularLocation>
        <location evidence="1 14">Cell outer membrane</location>
        <topology evidence="1 14">Multi-pass membrane protein</topology>
    </subcellularLocation>
</comment>
<dbReference type="Pfam" id="PF00593">
    <property type="entry name" value="TonB_dep_Rec_b-barrel"/>
    <property type="match status" value="1"/>
</dbReference>
<dbReference type="InterPro" id="IPR037066">
    <property type="entry name" value="Plug_dom_sf"/>
</dbReference>
<evidence type="ECO:0000256" key="13">
    <source>
        <dbReference type="ARBA" id="ARBA00023237"/>
    </source>
</evidence>
<keyword evidence="13 14" id="KW-0998">Cell outer membrane</keyword>
<dbReference type="GO" id="GO:0038023">
    <property type="term" value="F:signaling receptor activity"/>
    <property type="evidence" value="ECO:0007669"/>
    <property type="project" value="InterPro"/>
</dbReference>
<evidence type="ECO:0000256" key="1">
    <source>
        <dbReference type="ARBA" id="ARBA00004571"/>
    </source>
</evidence>
<dbReference type="Proteomes" id="UP001159915">
    <property type="component" value="Unassembled WGS sequence"/>
</dbReference>
<dbReference type="EMBL" id="JAOCBE010000001">
    <property type="protein sequence ID" value="MDH0969915.1"/>
    <property type="molecule type" value="Genomic_DNA"/>
</dbReference>
<keyword evidence="9" id="KW-0406">Ion transport</keyword>
<comment type="caution">
    <text evidence="21">The sequence shown here is derived from an EMBL/GenBank/DDBJ whole genome shotgun (WGS) entry which is preliminary data.</text>
</comment>
<keyword evidence="7 18" id="KW-0732">Signal</keyword>
<evidence type="ECO:0000259" key="20">
    <source>
        <dbReference type="Pfam" id="PF07715"/>
    </source>
</evidence>
<dbReference type="Gene3D" id="2.170.130.10">
    <property type="entry name" value="TonB-dependent receptor, plug domain"/>
    <property type="match status" value="1"/>
</dbReference>
<keyword evidence="5" id="KW-0410">Iron transport</keyword>
<evidence type="ECO:0000256" key="10">
    <source>
        <dbReference type="ARBA" id="ARBA00023077"/>
    </source>
</evidence>
<feature type="chain" id="PRO_5041452437" evidence="18">
    <location>
        <begin position="25"/>
        <end position="734"/>
    </location>
</feature>
<dbReference type="PROSITE" id="PS52016">
    <property type="entry name" value="TONB_DEPENDENT_REC_3"/>
    <property type="match status" value="1"/>
</dbReference>
<dbReference type="NCBIfam" id="TIGR01783">
    <property type="entry name" value="TonB-siderophor"/>
    <property type="match status" value="1"/>
</dbReference>
<evidence type="ECO:0000259" key="19">
    <source>
        <dbReference type="Pfam" id="PF00593"/>
    </source>
</evidence>
<dbReference type="PANTHER" id="PTHR30069:SF8">
    <property type="entry name" value="TONB-DEPENDENT SIDEROPHORE RECEPTOR PROTEIN"/>
    <property type="match status" value="1"/>
</dbReference>
<evidence type="ECO:0000256" key="16">
    <source>
        <dbReference type="RuleBase" id="RU003357"/>
    </source>
</evidence>
<proteinExistence type="inferred from homology"/>
<organism evidence="21 22">
    <name type="scientific">Acinetobacter johnsonii</name>
    <dbReference type="NCBI Taxonomy" id="40214"/>
    <lineage>
        <taxon>Bacteria</taxon>
        <taxon>Pseudomonadati</taxon>
        <taxon>Pseudomonadota</taxon>
        <taxon>Gammaproteobacteria</taxon>
        <taxon>Moraxellales</taxon>
        <taxon>Moraxellaceae</taxon>
        <taxon>Acinetobacter</taxon>
    </lineage>
</organism>
<comment type="similarity">
    <text evidence="2 14 16">Belongs to the TonB-dependent receptor family.</text>
</comment>
<keyword evidence="6 14" id="KW-0812">Transmembrane</keyword>
<dbReference type="Gene3D" id="2.40.170.20">
    <property type="entry name" value="TonB-dependent receptor, beta-barrel domain"/>
    <property type="match status" value="1"/>
</dbReference>
<dbReference type="InterPro" id="IPR010917">
    <property type="entry name" value="TonB_rcpt_CS"/>
</dbReference>
<evidence type="ECO:0000256" key="6">
    <source>
        <dbReference type="ARBA" id="ARBA00022692"/>
    </source>
</evidence>
<dbReference type="NCBIfam" id="NF010048">
    <property type="entry name" value="PRK13524.1"/>
    <property type="match status" value="1"/>
</dbReference>
<gene>
    <name evidence="21" type="ORF">N5C10_11850</name>
</gene>
<keyword evidence="4 14" id="KW-1134">Transmembrane beta strand</keyword>